<protein>
    <submittedName>
        <fullName evidence="1">37013_t:CDS:1</fullName>
    </submittedName>
</protein>
<gene>
    <name evidence="1" type="ORF">RPERSI_LOCUS26535</name>
</gene>
<feature type="non-terminal residue" evidence="1">
    <location>
        <position position="58"/>
    </location>
</feature>
<organism evidence="1 2">
    <name type="scientific">Racocetra persica</name>
    <dbReference type="NCBI Taxonomy" id="160502"/>
    <lineage>
        <taxon>Eukaryota</taxon>
        <taxon>Fungi</taxon>
        <taxon>Fungi incertae sedis</taxon>
        <taxon>Mucoromycota</taxon>
        <taxon>Glomeromycotina</taxon>
        <taxon>Glomeromycetes</taxon>
        <taxon>Diversisporales</taxon>
        <taxon>Gigasporaceae</taxon>
        <taxon>Racocetra</taxon>
    </lineage>
</organism>
<keyword evidence="2" id="KW-1185">Reference proteome</keyword>
<sequence>MSDVLKKFNLFEYKEFDNIIKIDEGEFGNIYKAYWKDCGLFVALKVLKTNGNREVIQE</sequence>
<evidence type="ECO:0000313" key="2">
    <source>
        <dbReference type="Proteomes" id="UP000789920"/>
    </source>
</evidence>
<proteinExistence type="predicted"/>
<comment type="caution">
    <text evidence="1">The sequence shown here is derived from an EMBL/GenBank/DDBJ whole genome shotgun (WGS) entry which is preliminary data.</text>
</comment>
<dbReference type="EMBL" id="CAJVQC010090830">
    <property type="protein sequence ID" value="CAG8825622.1"/>
    <property type="molecule type" value="Genomic_DNA"/>
</dbReference>
<evidence type="ECO:0000313" key="1">
    <source>
        <dbReference type="EMBL" id="CAG8825622.1"/>
    </source>
</evidence>
<accession>A0ACA9S4Z2</accession>
<dbReference type="Proteomes" id="UP000789920">
    <property type="component" value="Unassembled WGS sequence"/>
</dbReference>
<reference evidence="1" key="1">
    <citation type="submission" date="2021-06" db="EMBL/GenBank/DDBJ databases">
        <authorList>
            <person name="Kallberg Y."/>
            <person name="Tangrot J."/>
            <person name="Rosling A."/>
        </authorList>
    </citation>
    <scope>NUCLEOTIDE SEQUENCE</scope>
    <source>
        <strain evidence="1">MA461A</strain>
    </source>
</reference>
<name>A0ACA9S4Z2_9GLOM</name>